<accession>A0A7W8I074</accession>
<comment type="caution">
    <text evidence="3">The sequence shown here is derived from an EMBL/GenBank/DDBJ whole genome shotgun (WGS) entry which is preliminary data.</text>
</comment>
<sequence length="112" mass="12199">MKHSLVIALSAALALPALTLPVTSADAQVMTGRNAPRNAAPPRPALTEREENRLFEAEDQVFEIDSQLADLQAAGEAAGGLTEAQQAQVNVLTRRREEAQRTIDRLEAKRNR</sequence>
<proteinExistence type="predicted"/>
<protein>
    <submittedName>
        <fullName evidence="3">Uncharacterized protein</fullName>
    </submittedName>
</protein>
<gene>
    <name evidence="3" type="ORF">HNQ67_002391</name>
</gene>
<feature type="signal peptide" evidence="2">
    <location>
        <begin position="1"/>
        <end position="27"/>
    </location>
</feature>
<dbReference type="Proteomes" id="UP000566663">
    <property type="component" value="Unassembled WGS sequence"/>
</dbReference>
<name>A0A7W8I074_9CAUL</name>
<organism evidence="3 4">
    <name type="scientific">Brevundimonas basaltis</name>
    <dbReference type="NCBI Taxonomy" id="472166"/>
    <lineage>
        <taxon>Bacteria</taxon>
        <taxon>Pseudomonadati</taxon>
        <taxon>Pseudomonadota</taxon>
        <taxon>Alphaproteobacteria</taxon>
        <taxon>Caulobacterales</taxon>
        <taxon>Caulobacteraceae</taxon>
        <taxon>Brevundimonas</taxon>
    </lineage>
</organism>
<feature type="chain" id="PRO_5030560137" evidence="2">
    <location>
        <begin position="28"/>
        <end position="112"/>
    </location>
</feature>
<dbReference type="AlphaFoldDB" id="A0A7W8I074"/>
<dbReference type="EMBL" id="JACHFZ010000005">
    <property type="protein sequence ID" value="MBB5292854.1"/>
    <property type="molecule type" value="Genomic_DNA"/>
</dbReference>
<evidence type="ECO:0000256" key="1">
    <source>
        <dbReference type="SAM" id="MobiDB-lite"/>
    </source>
</evidence>
<evidence type="ECO:0000313" key="3">
    <source>
        <dbReference type="EMBL" id="MBB5292854.1"/>
    </source>
</evidence>
<feature type="compositionally biased region" description="Basic and acidic residues" evidence="1">
    <location>
        <begin position="94"/>
        <end position="112"/>
    </location>
</feature>
<evidence type="ECO:0000313" key="4">
    <source>
        <dbReference type="Proteomes" id="UP000566663"/>
    </source>
</evidence>
<keyword evidence="2" id="KW-0732">Signal</keyword>
<dbReference type="RefSeq" id="WP_183255707.1">
    <property type="nucleotide sequence ID" value="NZ_BAAAFF010000001.1"/>
</dbReference>
<feature type="region of interest" description="Disordered" evidence="1">
    <location>
        <begin position="92"/>
        <end position="112"/>
    </location>
</feature>
<evidence type="ECO:0000256" key="2">
    <source>
        <dbReference type="SAM" id="SignalP"/>
    </source>
</evidence>
<keyword evidence="4" id="KW-1185">Reference proteome</keyword>
<reference evidence="3 4" key="1">
    <citation type="submission" date="2020-08" db="EMBL/GenBank/DDBJ databases">
        <title>Genomic Encyclopedia of Type Strains, Phase IV (KMG-IV): sequencing the most valuable type-strain genomes for metagenomic binning, comparative biology and taxonomic classification.</title>
        <authorList>
            <person name="Goeker M."/>
        </authorList>
    </citation>
    <scope>NUCLEOTIDE SEQUENCE [LARGE SCALE GENOMIC DNA]</scope>
    <source>
        <strain evidence="3 4">DSM 25335</strain>
    </source>
</reference>